<keyword evidence="4" id="KW-0812">Transmembrane</keyword>
<keyword evidence="2" id="KW-0393">Immunoglobulin domain</keyword>
<evidence type="ECO:0000259" key="5">
    <source>
        <dbReference type="PROSITE" id="PS50835"/>
    </source>
</evidence>
<dbReference type="Gene3D" id="2.60.40.10">
    <property type="entry name" value="Immunoglobulins"/>
    <property type="match status" value="1"/>
</dbReference>
<keyword evidence="4" id="KW-1133">Transmembrane helix</keyword>
<dbReference type="Pfam" id="PF26428">
    <property type="entry name" value="Zwei_Ig_N"/>
    <property type="match status" value="1"/>
</dbReference>
<protein>
    <submittedName>
        <fullName evidence="7">Ig-like domain-containing protein</fullName>
    </submittedName>
</protein>
<feature type="transmembrane region" description="Helical" evidence="4">
    <location>
        <begin position="246"/>
        <end position="272"/>
    </location>
</feature>
<dbReference type="PANTHER" id="PTHR10075">
    <property type="entry name" value="BASIGIN RELATED"/>
    <property type="match status" value="1"/>
</dbReference>
<evidence type="ECO:0000256" key="1">
    <source>
        <dbReference type="ARBA" id="ARBA00022737"/>
    </source>
</evidence>
<accession>A0A0N5AJC2</accession>
<name>A0A0N5AJC2_9BILA</name>
<evidence type="ECO:0000256" key="4">
    <source>
        <dbReference type="SAM" id="Phobius"/>
    </source>
</evidence>
<dbReference type="InterPro" id="IPR036179">
    <property type="entry name" value="Ig-like_dom_sf"/>
</dbReference>
<organism evidence="6 7">
    <name type="scientific">Syphacia muris</name>
    <dbReference type="NCBI Taxonomy" id="451379"/>
    <lineage>
        <taxon>Eukaryota</taxon>
        <taxon>Metazoa</taxon>
        <taxon>Ecdysozoa</taxon>
        <taxon>Nematoda</taxon>
        <taxon>Chromadorea</taxon>
        <taxon>Rhabditida</taxon>
        <taxon>Spirurina</taxon>
        <taxon>Oxyuridomorpha</taxon>
        <taxon>Oxyuroidea</taxon>
        <taxon>Oxyuridae</taxon>
        <taxon>Syphacia</taxon>
    </lineage>
</organism>
<dbReference type="GO" id="GO:0048468">
    <property type="term" value="P:cell development"/>
    <property type="evidence" value="ECO:0007669"/>
    <property type="project" value="UniProtKB-ARBA"/>
</dbReference>
<dbReference type="SMART" id="SM00409">
    <property type="entry name" value="IG"/>
    <property type="match status" value="1"/>
</dbReference>
<evidence type="ECO:0000256" key="2">
    <source>
        <dbReference type="ARBA" id="ARBA00023319"/>
    </source>
</evidence>
<evidence type="ECO:0000313" key="6">
    <source>
        <dbReference type="Proteomes" id="UP000046393"/>
    </source>
</evidence>
<dbReference type="InterPro" id="IPR058814">
    <property type="entry name" value="ZIG1/7_N"/>
</dbReference>
<dbReference type="WBParaSite" id="SMUV_0000455701-mRNA-1">
    <property type="protein sequence ID" value="SMUV_0000455701-mRNA-1"/>
    <property type="gene ID" value="SMUV_0000455701"/>
</dbReference>
<dbReference type="PANTHER" id="PTHR10075:SF14">
    <property type="entry name" value="CELL ADHESION MOLECULE DSCAM2-RELATED"/>
    <property type="match status" value="1"/>
</dbReference>
<dbReference type="Proteomes" id="UP000046393">
    <property type="component" value="Unplaced"/>
</dbReference>
<sequence>MDPHDNGHARCHNTSAIFNVTSALNNAFHPPILKISNIWCMAKNKKNDIRKISGGVYWKTDDKKSIGGIIEKHGRTLRLSLEIQNGNFSHLGEYRCDLYVDSKIRHYYASEFLRINMRPVFILNTTTGFKTEEKDRFAVIAPKIWETAGETVFMHCPSVAFPRPDTVWYKQNDGSEERVELCSSTSLKVLHNRISLHKNGTLVIFNVTDEDNGKYLCIVNNSIVTSNGARGYDATLSYELEIKGHYLWVLPLIIIVVMTILLFIIIYGCGIIKRCRSYNVEKREKGRAKASDIRGANGEGKSAEPMLSDNKNEFGH</sequence>
<evidence type="ECO:0000313" key="7">
    <source>
        <dbReference type="WBParaSite" id="SMUV_0000455701-mRNA-1"/>
    </source>
</evidence>
<feature type="region of interest" description="Disordered" evidence="3">
    <location>
        <begin position="289"/>
        <end position="316"/>
    </location>
</feature>
<keyword evidence="1" id="KW-0677">Repeat</keyword>
<proteinExistence type="predicted"/>
<feature type="domain" description="Ig-like" evidence="5">
    <location>
        <begin position="119"/>
        <end position="237"/>
    </location>
</feature>
<dbReference type="InterPro" id="IPR013783">
    <property type="entry name" value="Ig-like_fold"/>
</dbReference>
<dbReference type="InterPro" id="IPR003599">
    <property type="entry name" value="Ig_sub"/>
</dbReference>
<keyword evidence="4" id="KW-0472">Membrane</keyword>
<keyword evidence="6" id="KW-1185">Reference proteome</keyword>
<dbReference type="SMART" id="SM00408">
    <property type="entry name" value="IGc2"/>
    <property type="match status" value="1"/>
</dbReference>
<dbReference type="SUPFAM" id="SSF48726">
    <property type="entry name" value="Immunoglobulin"/>
    <property type="match status" value="1"/>
</dbReference>
<reference evidence="7" key="1">
    <citation type="submission" date="2017-02" db="UniProtKB">
        <authorList>
            <consortium name="WormBaseParasite"/>
        </authorList>
    </citation>
    <scope>IDENTIFICATION</scope>
</reference>
<dbReference type="InterPro" id="IPR003598">
    <property type="entry name" value="Ig_sub2"/>
</dbReference>
<dbReference type="InterPro" id="IPR007110">
    <property type="entry name" value="Ig-like_dom"/>
</dbReference>
<evidence type="ECO:0000256" key="3">
    <source>
        <dbReference type="SAM" id="MobiDB-lite"/>
    </source>
</evidence>
<dbReference type="PROSITE" id="PS50835">
    <property type="entry name" value="IG_LIKE"/>
    <property type="match status" value="1"/>
</dbReference>
<dbReference type="AlphaFoldDB" id="A0A0N5AJC2"/>
<dbReference type="Pfam" id="PF13927">
    <property type="entry name" value="Ig_3"/>
    <property type="match status" value="1"/>
</dbReference>